<gene>
    <name evidence="10" type="primary">prx4</name>
    <name evidence="10" type="ORF">VOLCADRAFT_106043</name>
</gene>
<evidence type="ECO:0000256" key="5">
    <source>
        <dbReference type="ARBA" id="ARBA00022862"/>
    </source>
</evidence>
<dbReference type="OrthoDB" id="1882547at2759"/>
<dbReference type="PANTHER" id="PTHR10430">
    <property type="entry name" value="PEROXIREDOXIN"/>
    <property type="match status" value="1"/>
</dbReference>
<keyword evidence="5" id="KW-0049">Antioxidant</keyword>
<dbReference type="InterPro" id="IPR036249">
    <property type="entry name" value="Thioredoxin-like_sf"/>
</dbReference>
<evidence type="ECO:0000256" key="7">
    <source>
        <dbReference type="ARBA" id="ARBA00031688"/>
    </source>
</evidence>
<dbReference type="EC" id="1.11.1.25" evidence="3"/>
<dbReference type="GO" id="GO:0034599">
    <property type="term" value="P:cellular response to oxidative stress"/>
    <property type="evidence" value="ECO:0007669"/>
    <property type="project" value="InterPro"/>
</dbReference>
<dbReference type="GO" id="GO:0005737">
    <property type="term" value="C:cytoplasm"/>
    <property type="evidence" value="ECO:0007669"/>
    <property type="project" value="TreeGrafter"/>
</dbReference>
<dbReference type="SMART" id="SM00254">
    <property type="entry name" value="ShKT"/>
    <property type="match status" value="1"/>
</dbReference>
<accession>D8U4Q5</accession>
<comment type="catalytic activity">
    <reaction evidence="1">
        <text>[glutaredoxin]-dithiol + a hydroperoxide = [glutaredoxin]-disulfide + an alcohol + H2O</text>
        <dbReference type="Rhea" id="RHEA:62624"/>
        <dbReference type="Rhea" id="RHEA-COMP:10729"/>
        <dbReference type="Rhea" id="RHEA-COMP:10730"/>
        <dbReference type="ChEBI" id="CHEBI:15377"/>
        <dbReference type="ChEBI" id="CHEBI:29950"/>
        <dbReference type="ChEBI" id="CHEBI:30879"/>
        <dbReference type="ChEBI" id="CHEBI:35924"/>
        <dbReference type="ChEBI" id="CHEBI:50058"/>
        <dbReference type="EC" id="1.11.1.25"/>
    </reaction>
</comment>
<dbReference type="SUPFAM" id="SSF52833">
    <property type="entry name" value="Thioredoxin-like"/>
    <property type="match status" value="1"/>
</dbReference>
<sequence length="401" mass="43510">MNRSAPSIFRLAFGLAQREGLNHQATRLFAAAAELRKAGAVPDGHLNSDLSPTVCHIGLGRRRDLTLRQDLRLWQNDKQLALGDVFKGKKVVLVGFPGGPVCVEQHIPGYIAQADKLGSMGVDKVLCVTVDDPAKVAELATKLGATGSSKVELLADRNGGLVRLLGLEIGTLESAGPKCQRYAAVVEDGVLLKLRVESMPADLKVTDAKSMIQLWKCIYPDAQNAFETWSEKGDCRDEESACQDWADKGECEGNPKYMLTRCPLACKQCQAPEINPREYTGEMLVLNCSLGQRFVTYRGVEPRQPVYSALPLPVATAIRITPDFERAPLTSSLVLELAHHPAACHTCNFYRNEAVPQDGSSGPPYGLLQGSLAGLLKIPEKEGGDIAMRRGHVAMIPGTRE</sequence>
<dbReference type="RefSeq" id="XP_002953605.1">
    <property type="nucleotide sequence ID" value="XM_002953559.1"/>
</dbReference>
<evidence type="ECO:0000256" key="8">
    <source>
        <dbReference type="PIRSR" id="PIRSR637944-1"/>
    </source>
</evidence>
<dbReference type="GeneID" id="9616332"/>
<keyword evidence="4" id="KW-0575">Peroxidase</keyword>
<dbReference type="InterPro" id="IPR013740">
    <property type="entry name" value="Redoxin"/>
</dbReference>
<evidence type="ECO:0000256" key="4">
    <source>
        <dbReference type="ARBA" id="ARBA00022559"/>
    </source>
</evidence>
<reference evidence="10 11" key="1">
    <citation type="journal article" date="2010" name="Science">
        <title>Genomic analysis of organismal complexity in the multicellular green alga Volvox carteri.</title>
        <authorList>
            <person name="Prochnik S.E."/>
            <person name="Umen J."/>
            <person name="Nedelcu A.M."/>
            <person name="Hallmann A."/>
            <person name="Miller S.M."/>
            <person name="Nishii I."/>
            <person name="Ferris P."/>
            <person name="Kuo A."/>
            <person name="Mitros T."/>
            <person name="Fritz-Laylin L.K."/>
            <person name="Hellsten U."/>
            <person name="Chapman J."/>
            <person name="Simakov O."/>
            <person name="Rensing S.A."/>
            <person name="Terry A."/>
            <person name="Pangilinan J."/>
            <person name="Kapitonov V."/>
            <person name="Jurka J."/>
            <person name="Salamov A."/>
            <person name="Shapiro H."/>
            <person name="Schmutz J."/>
            <person name="Grimwood J."/>
            <person name="Lindquist E."/>
            <person name="Lucas S."/>
            <person name="Grigoriev I.V."/>
            <person name="Schmitt R."/>
            <person name="Kirk D."/>
            <person name="Rokhsar D.S."/>
        </authorList>
    </citation>
    <scope>NUCLEOTIDE SEQUENCE [LARGE SCALE GENOMIC DNA]</scope>
    <source>
        <strain evidence="11">f. Nagariensis / Eve</strain>
    </source>
</reference>
<dbReference type="InParanoid" id="D8U4Q5"/>
<evidence type="ECO:0000259" key="9">
    <source>
        <dbReference type="PROSITE" id="PS51670"/>
    </source>
</evidence>
<dbReference type="PANTHER" id="PTHR10430:SF16">
    <property type="entry name" value="PEROXIREDOXIN-5, MITOCHONDRIAL"/>
    <property type="match status" value="1"/>
</dbReference>
<dbReference type="PROSITE" id="PS51670">
    <property type="entry name" value="SHKT"/>
    <property type="match status" value="1"/>
</dbReference>
<evidence type="ECO:0000256" key="1">
    <source>
        <dbReference type="ARBA" id="ARBA00001711"/>
    </source>
</evidence>
<dbReference type="Proteomes" id="UP000001058">
    <property type="component" value="Unassembled WGS sequence"/>
</dbReference>
<evidence type="ECO:0000256" key="6">
    <source>
        <dbReference type="ARBA" id="ARBA00023002"/>
    </source>
</evidence>
<protein>
    <recommendedName>
        <fullName evidence="3">glutaredoxin-dependent peroxiredoxin</fullName>
        <ecNumber evidence="3">1.11.1.25</ecNumber>
    </recommendedName>
    <alternativeName>
        <fullName evidence="7">Glutaredoxin-dependent peroxiredoxin</fullName>
    </alternativeName>
</protein>
<dbReference type="InterPro" id="IPR003582">
    <property type="entry name" value="ShKT_dom"/>
</dbReference>
<dbReference type="AlphaFoldDB" id="D8U4Q5"/>
<dbReference type="Pfam" id="PF08534">
    <property type="entry name" value="Redoxin"/>
    <property type="match status" value="1"/>
</dbReference>
<evidence type="ECO:0000256" key="3">
    <source>
        <dbReference type="ARBA" id="ARBA00013016"/>
    </source>
</evidence>
<evidence type="ECO:0000313" key="11">
    <source>
        <dbReference type="Proteomes" id="UP000001058"/>
    </source>
</evidence>
<organism evidence="11">
    <name type="scientific">Volvox carteri f. nagariensis</name>
    <dbReference type="NCBI Taxonomy" id="3068"/>
    <lineage>
        <taxon>Eukaryota</taxon>
        <taxon>Viridiplantae</taxon>
        <taxon>Chlorophyta</taxon>
        <taxon>core chlorophytes</taxon>
        <taxon>Chlorophyceae</taxon>
        <taxon>CS clade</taxon>
        <taxon>Chlamydomonadales</taxon>
        <taxon>Volvocaceae</taxon>
        <taxon>Volvox</taxon>
    </lineage>
</organism>
<proteinExistence type="inferred from homology"/>
<dbReference type="InterPro" id="IPR037944">
    <property type="entry name" value="PRX5-like"/>
</dbReference>
<dbReference type="GO" id="GO:0042744">
    <property type="term" value="P:hydrogen peroxide catabolic process"/>
    <property type="evidence" value="ECO:0007669"/>
    <property type="project" value="TreeGrafter"/>
</dbReference>
<dbReference type="Gene3D" id="3.40.30.10">
    <property type="entry name" value="Glutaredoxin"/>
    <property type="match status" value="1"/>
</dbReference>
<comment type="similarity">
    <text evidence="2">Belongs to the peroxiredoxin family. Prx5 subfamily.</text>
</comment>
<dbReference type="EMBL" id="GL378358">
    <property type="protein sequence ID" value="EFJ45229.1"/>
    <property type="molecule type" value="Genomic_DNA"/>
</dbReference>
<dbReference type="GO" id="GO:0008379">
    <property type="term" value="F:thioredoxin peroxidase activity"/>
    <property type="evidence" value="ECO:0007669"/>
    <property type="project" value="InterPro"/>
</dbReference>
<dbReference type="GO" id="GO:0045454">
    <property type="term" value="P:cell redox homeostasis"/>
    <property type="evidence" value="ECO:0007669"/>
    <property type="project" value="TreeGrafter"/>
</dbReference>
<dbReference type="eggNOG" id="KOG0541">
    <property type="taxonomic scope" value="Eukaryota"/>
</dbReference>
<dbReference type="STRING" id="3068.D8U4Q5"/>
<evidence type="ECO:0000313" key="10">
    <source>
        <dbReference type="EMBL" id="EFJ45229.1"/>
    </source>
</evidence>
<evidence type="ECO:0000256" key="2">
    <source>
        <dbReference type="ARBA" id="ARBA00010505"/>
    </source>
</evidence>
<name>D8U4Q5_VOLCA</name>
<feature type="domain" description="ShKT" evidence="9">
    <location>
        <begin position="235"/>
        <end position="269"/>
    </location>
</feature>
<feature type="active site" description="Cysteine sulfenic acid (-SOH) intermediate" evidence="8">
    <location>
        <position position="102"/>
    </location>
</feature>
<dbReference type="Pfam" id="PF01549">
    <property type="entry name" value="ShK"/>
    <property type="match status" value="1"/>
</dbReference>
<keyword evidence="11" id="KW-1185">Reference proteome</keyword>
<dbReference type="KEGG" id="vcn:VOLCADRAFT_106043"/>
<keyword evidence="6" id="KW-0560">Oxidoreductase</keyword>